<dbReference type="KEGG" id="chyd:H4K34_14910"/>
<dbReference type="GO" id="GO:0016740">
    <property type="term" value="F:transferase activity"/>
    <property type="evidence" value="ECO:0007669"/>
    <property type="project" value="UniProtKB-KW"/>
</dbReference>
<organism evidence="1 2">
    <name type="scientific">Croceimicrobium hydrocarbonivorans</name>
    <dbReference type="NCBI Taxonomy" id="2761580"/>
    <lineage>
        <taxon>Bacteria</taxon>
        <taxon>Pseudomonadati</taxon>
        <taxon>Bacteroidota</taxon>
        <taxon>Flavobacteriia</taxon>
        <taxon>Flavobacteriales</taxon>
        <taxon>Owenweeksiaceae</taxon>
        <taxon>Croceimicrobium</taxon>
    </lineage>
</organism>
<dbReference type="Pfam" id="PF08843">
    <property type="entry name" value="AbiEii"/>
    <property type="match status" value="1"/>
</dbReference>
<dbReference type="AlphaFoldDB" id="A0A7H0VD54"/>
<dbReference type="InterPro" id="IPR014942">
    <property type="entry name" value="AbiEii"/>
</dbReference>
<gene>
    <name evidence="1" type="ORF">H4K34_14910</name>
</gene>
<dbReference type="EMBL" id="CP060139">
    <property type="protein sequence ID" value="QNR23652.1"/>
    <property type="molecule type" value="Genomic_DNA"/>
</dbReference>
<protein>
    <submittedName>
        <fullName evidence="1">Nucleotidyl transferase AbiEii/AbiGii toxin family protein</fullName>
    </submittedName>
</protein>
<reference evidence="1 2" key="1">
    <citation type="submission" date="2020-08" db="EMBL/GenBank/DDBJ databases">
        <title>Croceimicrobium hydrocarbonivorans gen. nov., sp. nov., a novel marine bacterium isolated from a bacterial consortium that degrades polyethylene terephthalate.</title>
        <authorList>
            <person name="Liu R."/>
        </authorList>
    </citation>
    <scope>NUCLEOTIDE SEQUENCE [LARGE SCALE GENOMIC DNA]</scope>
    <source>
        <strain evidence="1 2">A20-9</strain>
    </source>
</reference>
<name>A0A7H0VD54_9FLAO</name>
<dbReference type="Proteomes" id="UP000516305">
    <property type="component" value="Chromosome"/>
</dbReference>
<keyword evidence="2" id="KW-1185">Reference proteome</keyword>
<evidence type="ECO:0000313" key="2">
    <source>
        <dbReference type="Proteomes" id="UP000516305"/>
    </source>
</evidence>
<evidence type="ECO:0000313" key="1">
    <source>
        <dbReference type="EMBL" id="QNR23652.1"/>
    </source>
</evidence>
<dbReference type="Gene3D" id="3.10.450.620">
    <property type="entry name" value="JHP933, nucleotidyltransferase-like core domain"/>
    <property type="match status" value="1"/>
</dbReference>
<accession>A0A7H0VD54</accession>
<sequence>MRLHENRKLFEQSIRFTAQYRGIKDIYIEKDYWVTLALKAIFNSDASKYAVFKGGTALSKCYGIIDRFSEDIDIVVLNEDGDSGNKLKNKLKSISLAIEPVLPEISLEGVTNKLGMIRKTAHSYSKQFKGNYGQIRDVLILESSWLGCHEPYTSKELSSYIYNMMMSMGQQDLAKEYDLLPFQVRVLSVTRTFCEKLMSLVRFSHSKQAIEDLKLKIRHIYDLHQLLNLDEVAEFFDSSAFEEMLHKVGYDDVHGYKNGNEWLALHPIEAILFQDLENTWKHLKGVYFSSFSEMVYGTLASEEDILQTLYRIKERLKTIDWTIKPTNKS</sequence>
<keyword evidence="1" id="KW-0808">Transferase</keyword>
<proteinExistence type="predicted"/>
<dbReference type="RefSeq" id="WP_210758187.1">
    <property type="nucleotide sequence ID" value="NZ_CP060139.1"/>
</dbReference>